<dbReference type="PROSITE" id="PS50005">
    <property type="entry name" value="TPR"/>
    <property type="match status" value="5"/>
</dbReference>
<evidence type="ECO:0000256" key="1">
    <source>
        <dbReference type="ARBA" id="ARBA00022803"/>
    </source>
</evidence>
<feature type="compositionally biased region" description="Polar residues" evidence="4">
    <location>
        <begin position="475"/>
        <end position="510"/>
    </location>
</feature>
<reference evidence="6" key="1">
    <citation type="submission" date="2014-03" db="EMBL/GenBank/DDBJ databases">
        <title>The Genome Sequence of Puccinia striiformis f. sp. tritici PST-78.</title>
        <authorList>
            <consortium name="The Broad Institute Genome Sequencing Platform"/>
            <person name="Cuomo C."/>
            <person name="Hulbert S."/>
            <person name="Chen X."/>
            <person name="Walker B."/>
            <person name="Young S.K."/>
            <person name="Zeng Q."/>
            <person name="Gargeya S."/>
            <person name="Fitzgerald M."/>
            <person name="Haas B."/>
            <person name="Abouelleil A."/>
            <person name="Alvarado L."/>
            <person name="Arachchi H.M."/>
            <person name="Berlin A.M."/>
            <person name="Chapman S.B."/>
            <person name="Goldberg J."/>
            <person name="Griggs A."/>
            <person name="Gujja S."/>
            <person name="Hansen M."/>
            <person name="Howarth C."/>
            <person name="Imamovic A."/>
            <person name="Larimer J."/>
            <person name="McCowan C."/>
            <person name="Montmayeur A."/>
            <person name="Murphy C."/>
            <person name="Neiman D."/>
            <person name="Pearson M."/>
            <person name="Priest M."/>
            <person name="Roberts A."/>
            <person name="Saif S."/>
            <person name="Shea T."/>
            <person name="Sisk P."/>
            <person name="Sykes S."/>
            <person name="Wortman J."/>
            <person name="Nusbaum C."/>
            <person name="Birren B."/>
        </authorList>
    </citation>
    <scope>NUCLEOTIDE SEQUENCE [LARGE SCALE GENOMIC DNA]</scope>
    <source>
        <strain evidence="6">race PST-78</strain>
    </source>
</reference>
<dbReference type="GO" id="GO:0051301">
    <property type="term" value="P:cell division"/>
    <property type="evidence" value="ECO:0007669"/>
    <property type="project" value="TreeGrafter"/>
</dbReference>
<protein>
    <recommendedName>
        <fullName evidence="7">Anaphase-promoting complex subunit 3</fullName>
    </recommendedName>
</protein>
<organism evidence="5 6">
    <name type="scientific">Puccinia striiformis f. sp. tritici PST-78</name>
    <dbReference type="NCBI Taxonomy" id="1165861"/>
    <lineage>
        <taxon>Eukaryota</taxon>
        <taxon>Fungi</taxon>
        <taxon>Dikarya</taxon>
        <taxon>Basidiomycota</taxon>
        <taxon>Pucciniomycotina</taxon>
        <taxon>Pucciniomycetes</taxon>
        <taxon>Pucciniales</taxon>
        <taxon>Pucciniaceae</taxon>
        <taxon>Puccinia</taxon>
    </lineage>
</organism>
<feature type="repeat" description="TPR" evidence="3">
    <location>
        <begin position="185"/>
        <end position="218"/>
    </location>
</feature>
<sequence>MENSQPSNSLINLLVSIIIKQLKAELIQSALFFSERLHALIPSSELATWLLSLCLLRSGNHQATVHLLRNAPIFIPSKSIIPSASAQQQQHPKGKGKLLDHEDPFNLQPPQRNQPDHHHDQKGTQRPANLASTRCALVYSKACSLIDRPKEGLDIYLQAIEEFGLSSPDEVALLNSTSNSDQSTSSAYTHLASLSYKSHEYEKANRFYRKALEASSDGHLCWEAFEGLCQTISTEEELNPEEIFCSQDLDQFLPGYMDLDDQYILCTSNATTNQNGKQQASSVPIISNAPIKPKPPPLAPKDAFRILGNNGLYRHHKQMLIDNSFGESSRNSSFAVNSFDRPCYAPKPNQRAPQPTKSNIINGNQAKMEIPSTPHLNRGSPLPPRSFNFAIGDPGRHRPGDPVVPISSTPNVRHGYEHNHLASANPPPPMPAPSPLPFNNPYTNRTPADLASPLPAMNQQGGGRGLVSVKRTRSQTHSQDLSRTSGSLPVTNTTQIEGNSNPSLQPAKNLTTTTTATTTAAATATQTPAQMTNGRVLPRKEVFENGSLLKVAGPRETKRVKSDCNLIDNPDRPPSTPTIPSSLPFPPSTSSFNPPPPLPSSPSAAPIIQPGPTSSSSSSKYRKEKLDSILWVKHVLLHFATAYFALSRFKSDIVLENLNNLPNDQKKSWRAYCLIGKARFEMLDYKSAEIAFRKARESFPHLVTHMDIYSTLLWHLRKTTDLSYLSQELQMIDPLAWETWIATGNLFSRMDDHPKALKCFQRATQLSKTESYPYTLSGHESLMLSEYSRSLVFFRESIRRNSRNNYNAYFGLGEVFFKQDRFRLALFFFNHARQINPSNPLILAGVAKVYQANFDLHNALDVFNQAIRIGHNWVASVRFSRAKILFELGQLDEAKEDLIKLIDLVPTEFNVRFLLGKIYSKLNDKKLAIKHLTFAMDLEPKAMGLIKKILNELSDSS</sequence>
<dbReference type="Pfam" id="PF13181">
    <property type="entry name" value="TPR_8"/>
    <property type="match status" value="2"/>
</dbReference>
<dbReference type="GO" id="GO:0007091">
    <property type="term" value="P:metaphase/anaphase transition of mitotic cell cycle"/>
    <property type="evidence" value="ECO:0007669"/>
    <property type="project" value="TreeGrafter"/>
</dbReference>
<dbReference type="OrthoDB" id="10248520at2759"/>
<dbReference type="InterPro" id="IPR019734">
    <property type="entry name" value="TPR_rpt"/>
</dbReference>
<dbReference type="Proteomes" id="UP000054564">
    <property type="component" value="Unassembled WGS sequence"/>
</dbReference>
<name>A0A0L0VIM0_9BASI</name>
<feature type="repeat" description="TPR" evidence="3">
    <location>
        <begin position="737"/>
        <end position="770"/>
    </location>
</feature>
<dbReference type="PANTHER" id="PTHR12558:SF13">
    <property type="entry name" value="CELL DIVISION CYCLE PROTEIN 27 HOMOLOG"/>
    <property type="match status" value="1"/>
</dbReference>
<dbReference type="SUPFAM" id="SSF81901">
    <property type="entry name" value="HCP-like"/>
    <property type="match status" value="1"/>
</dbReference>
<proteinExistence type="inferred from homology"/>
<feature type="repeat" description="TPR" evidence="3">
    <location>
        <begin position="875"/>
        <end position="908"/>
    </location>
</feature>
<gene>
    <name evidence="5" type="ORF">PSTG_07856</name>
</gene>
<dbReference type="STRING" id="1165861.A0A0L0VIM0"/>
<evidence type="ECO:0000256" key="4">
    <source>
        <dbReference type="SAM" id="MobiDB-lite"/>
    </source>
</evidence>
<comment type="caution">
    <text evidence="5">The sequence shown here is derived from an EMBL/GenBank/DDBJ whole genome shotgun (WGS) entry which is preliminary data.</text>
</comment>
<dbReference type="SUPFAM" id="SSF48452">
    <property type="entry name" value="TPR-like"/>
    <property type="match status" value="2"/>
</dbReference>
<evidence type="ECO:0000313" key="6">
    <source>
        <dbReference type="Proteomes" id="UP000054564"/>
    </source>
</evidence>
<feature type="compositionally biased region" description="Basic and acidic residues" evidence="4">
    <location>
        <begin position="114"/>
        <end position="123"/>
    </location>
</feature>
<dbReference type="GO" id="GO:0005737">
    <property type="term" value="C:cytoplasm"/>
    <property type="evidence" value="ECO:0007669"/>
    <property type="project" value="TreeGrafter"/>
</dbReference>
<dbReference type="Gene3D" id="1.25.40.10">
    <property type="entry name" value="Tetratricopeptide repeat domain"/>
    <property type="match status" value="5"/>
</dbReference>
<evidence type="ECO:0008006" key="7">
    <source>
        <dbReference type="Google" id="ProtNLM"/>
    </source>
</evidence>
<dbReference type="InterPro" id="IPR011990">
    <property type="entry name" value="TPR-like_helical_dom_sf"/>
</dbReference>
<evidence type="ECO:0000313" key="5">
    <source>
        <dbReference type="EMBL" id="KNE98834.1"/>
    </source>
</evidence>
<dbReference type="EMBL" id="AJIL01000052">
    <property type="protein sequence ID" value="KNE98834.1"/>
    <property type="molecule type" value="Genomic_DNA"/>
</dbReference>
<dbReference type="GO" id="GO:0016567">
    <property type="term" value="P:protein ubiquitination"/>
    <property type="evidence" value="ECO:0007669"/>
    <property type="project" value="TreeGrafter"/>
</dbReference>
<accession>A0A0L0VIM0</accession>
<evidence type="ECO:0000256" key="3">
    <source>
        <dbReference type="PROSITE-ProRule" id="PRU00339"/>
    </source>
</evidence>
<dbReference type="AlphaFoldDB" id="A0A0L0VIM0"/>
<keyword evidence="6" id="KW-1185">Reference proteome</keyword>
<feature type="compositionally biased region" description="Basic and acidic residues" evidence="4">
    <location>
        <begin position="553"/>
        <end position="562"/>
    </location>
</feature>
<feature type="region of interest" description="Disordered" evidence="4">
    <location>
        <begin position="84"/>
        <end position="128"/>
    </location>
</feature>
<comment type="similarity">
    <text evidence="2">Belongs to the APC3/CDC27 family.</text>
</comment>
<keyword evidence="1 3" id="KW-0802">TPR repeat</keyword>
<dbReference type="PANTHER" id="PTHR12558">
    <property type="entry name" value="CELL DIVISION CYCLE 16,23,27"/>
    <property type="match status" value="1"/>
</dbReference>
<feature type="repeat" description="TPR" evidence="3">
    <location>
        <begin position="806"/>
        <end position="839"/>
    </location>
</feature>
<evidence type="ECO:0000256" key="2">
    <source>
        <dbReference type="ARBA" id="ARBA00038210"/>
    </source>
</evidence>
<feature type="compositionally biased region" description="Low complexity" evidence="4">
    <location>
        <begin position="511"/>
        <end position="525"/>
    </location>
</feature>
<feature type="region of interest" description="Disordered" evidence="4">
    <location>
        <begin position="419"/>
        <end position="619"/>
    </location>
</feature>
<dbReference type="GO" id="GO:0005680">
    <property type="term" value="C:anaphase-promoting complex"/>
    <property type="evidence" value="ECO:0007669"/>
    <property type="project" value="TreeGrafter"/>
</dbReference>
<feature type="repeat" description="TPR" evidence="3">
    <location>
        <begin position="909"/>
        <end position="942"/>
    </location>
</feature>
<feature type="compositionally biased region" description="Pro residues" evidence="4">
    <location>
        <begin position="425"/>
        <end position="438"/>
    </location>
</feature>
<feature type="compositionally biased region" description="Pro residues" evidence="4">
    <location>
        <begin position="572"/>
        <end position="600"/>
    </location>
</feature>
<dbReference type="GO" id="GO:0031145">
    <property type="term" value="P:anaphase-promoting complex-dependent catabolic process"/>
    <property type="evidence" value="ECO:0007669"/>
    <property type="project" value="TreeGrafter"/>
</dbReference>
<dbReference type="SMART" id="SM00028">
    <property type="entry name" value="TPR"/>
    <property type="match status" value="8"/>
</dbReference>